<feature type="compositionally biased region" description="Basic and acidic residues" evidence="4">
    <location>
        <begin position="466"/>
        <end position="491"/>
    </location>
</feature>
<dbReference type="Gene3D" id="1.10.510.10">
    <property type="entry name" value="Transferase(Phosphotransferase) domain 1"/>
    <property type="match status" value="1"/>
</dbReference>
<feature type="compositionally biased region" description="Basic and acidic residues" evidence="4">
    <location>
        <begin position="779"/>
        <end position="791"/>
    </location>
</feature>
<evidence type="ECO:0000313" key="7">
    <source>
        <dbReference type="EMBL" id="CEL67030.1"/>
    </source>
</evidence>
<evidence type="ECO:0000313" key="8">
    <source>
        <dbReference type="Proteomes" id="UP000007494"/>
    </source>
</evidence>
<feature type="compositionally biased region" description="Low complexity" evidence="4">
    <location>
        <begin position="616"/>
        <end position="648"/>
    </location>
</feature>
<accession>F0VH52</accession>
<feature type="region of interest" description="Disordered" evidence="4">
    <location>
        <begin position="448"/>
        <end position="648"/>
    </location>
</feature>
<feature type="compositionally biased region" description="Polar residues" evidence="4">
    <location>
        <begin position="1313"/>
        <end position="1329"/>
    </location>
</feature>
<feature type="compositionally biased region" description="Basic and acidic residues" evidence="4">
    <location>
        <begin position="1077"/>
        <end position="1092"/>
    </location>
</feature>
<dbReference type="InterPro" id="IPR000719">
    <property type="entry name" value="Prot_kinase_dom"/>
</dbReference>
<evidence type="ECO:0000256" key="4">
    <source>
        <dbReference type="SAM" id="MobiDB-lite"/>
    </source>
</evidence>
<feature type="domain" description="Protein kinase" evidence="5">
    <location>
        <begin position="68"/>
        <end position="418"/>
    </location>
</feature>
<dbReference type="SUPFAM" id="SSF56112">
    <property type="entry name" value="Protein kinase-like (PK-like)"/>
    <property type="match status" value="1"/>
</dbReference>
<dbReference type="RefSeq" id="XP_003883078.1">
    <property type="nucleotide sequence ID" value="XM_003883029.1"/>
</dbReference>
<keyword evidence="3" id="KW-0067">ATP-binding</keyword>
<dbReference type="Pfam" id="PF00069">
    <property type="entry name" value="Pkinase"/>
    <property type="match status" value="1"/>
</dbReference>
<reference evidence="8" key="3">
    <citation type="journal article" date="2012" name="PLoS Pathog.">
        <title>Comparative genomics of the apicomplexan parasites Toxoplasma gondii and Neospora caninum: Coccidia differing in host range and transmission strategy.</title>
        <authorList>
            <person name="Reid A.J."/>
            <person name="Vermont S.J."/>
            <person name="Cotton J.A."/>
            <person name="Harris D."/>
            <person name="Hill-Cawthorne G.A."/>
            <person name="Konen-Waisman S."/>
            <person name="Latham S.M."/>
            <person name="Mourier T."/>
            <person name="Norton R."/>
            <person name="Quail M.A."/>
            <person name="Sanders M."/>
            <person name="Shanmugam D."/>
            <person name="Sohal A."/>
            <person name="Wasmuth J.D."/>
            <person name="Brunk B."/>
            <person name="Grigg M.E."/>
            <person name="Howard J.C."/>
            <person name="Parkinson J."/>
            <person name="Roos D.S."/>
            <person name="Trees A.J."/>
            <person name="Berriman M."/>
            <person name="Pain A."/>
            <person name="Wastling J.M."/>
        </authorList>
    </citation>
    <scope>NUCLEOTIDE SEQUENCE [LARGE SCALE GENOMIC DNA]</scope>
    <source>
        <strain evidence="8">Liverpool</strain>
    </source>
</reference>
<dbReference type="InParanoid" id="F0VH52"/>
<feature type="region of interest" description="Disordered" evidence="4">
    <location>
        <begin position="1"/>
        <end position="42"/>
    </location>
</feature>
<feature type="compositionally biased region" description="Low complexity" evidence="4">
    <location>
        <begin position="1093"/>
        <end position="1107"/>
    </location>
</feature>
<evidence type="ECO:0000256" key="2">
    <source>
        <dbReference type="ARBA" id="ARBA00022741"/>
    </source>
</evidence>
<keyword evidence="6" id="KW-0808">Transferase</keyword>
<evidence type="ECO:0000259" key="5">
    <source>
        <dbReference type="PROSITE" id="PS50011"/>
    </source>
</evidence>
<feature type="compositionally biased region" description="Basic and acidic residues" evidence="4">
    <location>
        <begin position="956"/>
        <end position="970"/>
    </location>
</feature>
<dbReference type="FunFam" id="1.10.510.10:FF:000571">
    <property type="entry name" value="Maternal embryonic leucine zipper kinase"/>
    <property type="match status" value="1"/>
</dbReference>
<dbReference type="InterPro" id="IPR008271">
    <property type="entry name" value="Ser/Thr_kinase_AS"/>
</dbReference>
<keyword evidence="6" id="KW-0418">Kinase</keyword>
<feature type="region of interest" description="Disordered" evidence="4">
    <location>
        <begin position="750"/>
        <end position="791"/>
    </location>
</feature>
<feature type="region of interest" description="Disordered" evidence="4">
    <location>
        <begin position="1295"/>
        <end position="1403"/>
    </location>
</feature>
<dbReference type="OMA" id="KETHAWE"/>
<keyword evidence="2" id="KW-0547">Nucleotide-binding</keyword>
<feature type="region of interest" description="Disordered" evidence="4">
    <location>
        <begin position="1068"/>
        <end position="1109"/>
    </location>
</feature>
<name>F0VH52_NEOCL</name>
<feature type="compositionally biased region" description="Basic and acidic residues" evidence="4">
    <location>
        <begin position="1301"/>
        <end position="1310"/>
    </location>
</feature>
<feature type="compositionally biased region" description="Polar residues" evidence="4">
    <location>
        <begin position="601"/>
        <end position="615"/>
    </location>
</feature>
<dbReference type="SMART" id="SM00220">
    <property type="entry name" value="S_TKc"/>
    <property type="match status" value="1"/>
</dbReference>
<feature type="compositionally biased region" description="Low complexity" evidence="4">
    <location>
        <begin position="520"/>
        <end position="545"/>
    </location>
</feature>
<reference evidence="7" key="4">
    <citation type="journal article" date="2015" name="PLoS ONE">
        <title>Comprehensive Evaluation of Toxoplasma gondii VEG and Neospora caninum LIV Genomes with Tachyzoite Stage Transcriptome and Proteome Defines Novel Transcript Features.</title>
        <authorList>
            <person name="Ramaprasad A."/>
            <person name="Mourier T."/>
            <person name="Naeem R."/>
            <person name="Malas T.B."/>
            <person name="Moussa E."/>
            <person name="Panigrahi A."/>
            <person name="Vermont S.J."/>
            <person name="Otto T.D."/>
            <person name="Wastling J."/>
            <person name="Pain A."/>
        </authorList>
    </citation>
    <scope>NUCLEOTIDE SEQUENCE</scope>
    <source>
        <strain evidence="7">Liverpool</strain>
    </source>
</reference>
<protein>
    <submittedName>
        <fullName evidence="7">CAM kinase, putative</fullName>
    </submittedName>
    <submittedName>
        <fullName evidence="6">Putative CAM kinase</fullName>
    </submittedName>
</protein>
<dbReference type="PROSITE" id="PS00108">
    <property type="entry name" value="PROTEIN_KINASE_ST"/>
    <property type="match status" value="1"/>
</dbReference>
<feature type="compositionally biased region" description="Basic and acidic residues" evidence="4">
    <location>
        <begin position="1330"/>
        <end position="1346"/>
    </location>
</feature>
<dbReference type="EMBL" id="LN714482">
    <property type="protein sequence ID" value="CEL67030.1"/>
    <property type="molecule type" value="Genomic_DNA"/>
</dbReference>
<comment type="subunit">
    <text evidence="1">Monomer.</text>
</comment>
<feature type="compositionally biased region" description="Low complexity" evidence="4">
    <location>
        <begin position="1366"/>
        <end position="1403"/>
    </location>
</feature>
<gene>
    <name evidence="7" type="ORF">BN1204_028350</name>
    <name evidence="6" type="ORF">NCLIV_028350</name>
</gene>
<organism evidence="6 8">
    <name type="scientific">Neospora caninum (strain Liverpool)</name>
    <dbReference type="NCBI Taxonomy" id="572307"/>
    <lineage>
        <taxon>Eukaryota</taxon>
        <taxon>Sar</taxon>
        <taxon>Alveolata</taxon>
        <taxon>Apicomplexa</taxon>
        <taxon>Conoidasida</taxon>
        <taxon>Coccidia</taxon>
        <taxon>Eucoccidiorida</taxon>
        <taxon>Eimeriorina</taxon>
        <taxon>Sarcocystidae</taxon>
        <taxon>Neospora</taxon>
    </lineage>
</organism>
<feature type="region of interest" description="Disordered" evidence="4">
    <location>
        <begin position="855"/>
        <end position="1024"/>
    </location>
</feature>
<dbReference type="InterPro" id="IPR011009">
    <property type="entry name" value="Kinase-like_dom_sf"/>
</dbReference>
<dbReference type="GO" id="GO:0005524">
    <property type="term" value="F:ATP binding"/>
    <property type="evidence" value="ECO:0007669"/>
    <property type="project" value="UniProtKB-KW"/>
</dbReference>
<evidence type="ECO:0000256" key="1">
    <source>
        <dbReference type="ARBA" id="ARBA00011245"/>
    </source>
</evidence>
<dbReference type="VEuPathDB" id="ToxoDB:NCLIV_028350"/>
<feature type="compositionally biased region" description="Polar residues" evidence="4">
    <location>
        <begin position="1347"/>
        <end position="1362"/>
    </location>
</feature>
<evidence type="ECO:0000313" key="6">
    <source>
        <dbReference type="EMBL" id="CBZ53046.1"/>
    </source>
</evidence>
<reference evidence="6" key="1">
    <citation type="submission" date="2011-02" db="EMBL/GenBank/DDBJ databases">
        <authorList>
            <person name="Aslett M."/>
        </authorList>
    </citation>
    <scope>NUCLEOTIDE SEQUENCE</scope>
    <source>
        <strain evidence="6">Liverpool</strain>
    </source>
</reference>
<dbReference type="EMBL" id="FR823389">
    <property type="protein sequence ID" value="CBZ53046.1"/>
    <property type="molecule type" value="Genomic_DNA"/>
</dbReference>
<keyword evidence="8" id="KW-1185">Reference proteome</keyword>
<evidence type="ECO:0000256" key="3">
    <source>
        <dbReference type="ARBA" id="ARBA00022840"/>
    </source>
</evidence>
<dbReference type="eggNOG" id="KOG0032">
    <property type="taxonomic scope" value="Eukaryota"/>
</dbReference>
<dbReference type="GO" id="GO:0004672">
    <property type="term" value="F:protein kinase activity"/>
    <property type="evidence" value="ECO:0007669"/>
    <property type="project" value="InterPro"/>
</dbReference>
<dbReference type="OrthoDB" id="40902at2759"/>
<feature type="compositionally biased region" description="Basic and acidic residues" evidence="4">
    <location>
        <begin position="984"/>
        <end position="997"/>
    </location>
</feature>
<dbReference type="PROSITE" id="PS50011">
    <property type="entry name" value="PROTEIN_KINASE_DOM"/>
    <property type="match status" value="1"/>
</dbReference>
<dbReference type="GeneID" id="13443155"/>
<feature type="region of interest" description="Disordered" evidence="4">
    <location>
        <begin position="1178"/>
        <end position="1210"/>
    </location>
</feature>
<sequence>MASEATAEQEEGGREGRSGGFSADAEACEAAERGETESGEEACEEAWRARQAITAGRIFRSSRSGAVYQIDRVLGTGSAATVYLCRRIARGGGDAKGETGAEAFCGETDRGRAEGQGLVSAETLGDAQRMRESAAELRSTVCGDGERGCSAPARDGEERATQRRESTNVFAVKVIDLRAIKLCSDFAREIQKIHREVRILQQLHHPCVANLEDVVEEDDVLFLVMEYVKGGELFYRVVEKGCFSEPQACYIMHQLVHACMYMHKKHILHRDLKPENILVHRVLDGDFFVVKVADFGLAKLLTETSLAHTLVGTPQYWAPEVLQCSAGAAGTPPRRQHYGAAADLWSLGVCLYVMLGGSYPFDERIAPIQTVILRGQFHFRHPRFQRVSESAKDLVRRLLTVDTSRRITEQEVLEHPWMLRWMNPVDVRRFLPPGTSLANSPFHVMPPLPSLRAPSATSERSPAAADDGRKGKGEGEAGREDEGPDAGDGKESAGATAVGPFSDSPRRAPATELRVDGTARSELSSLGGSAAGVSEASRPLSASAPARDRGAGSARDRRRASSPSSEDAQGVGVPGSTRSGVHSRQRSTEPRAGGPELDASFLSSAVTSSPRACTDSSPLNAVSSPNSPVPVPALRAPPRSASGSRGAAGSPRFLLPPFELSLLLPLQLHALLLLHLLRLALRPAPALHALLERLLHALWRLQAQVRKCVEFVDCTSASALELLEDVAALYADAQPRAALLDGAAGDACSPREREKRRKQISVEAEPGGGLYNGGSEEEAWTRRDDDGAERRAKSEAMEELFACVGIWVGDMRRQGDACGRRYAAVEMQVRQLIDDLAALKRREETALCSLAASAEATHLSGRSRPAREEQPSTGAGRRAEGRGDAQGVVSSRVAGDSSYGSFSGRARFEATRSHPESGAADLGDGAEPARVEVVSEDGEAREDSATASQDVNEPARTPERGTSRRTRGVEGESEAESSVAAGDGETRQERARQDSPREAWIGWGRSPPRFPEGEGEAVSAWPQRGDTRKDAGVYLHRMDLLRKHLERQLKTLVENSFLDDTDLASAPTASVQIARPRGTEAEARRGERDSGRSGRAAHAAASSPGAGWHFGCPGDASALTDEILDFLFLSSDVATMHAKLVSSQQNELRLAAPAQSLEGPCPTGRRVPDSETWRAAQKARPSAVCVSEEDGAGSRGKAARGTPEFDGEFLGERDAEDGACLERKTDRMLREDGKDESDGEARSTVWGQNLNLSSLASPSFSGNAAQLWQLFASLRDGSADKGSCEAFGGGLFNPLPPVAFAKRDNTRGGEARNPSTRESTEARVTSFSSDSDRATTHSVPDGRDTPNENSAEATVESLSPPQALTPHSVSSSSPPTSFPASLPSAPASPSREPSASASGAAPRLARLPSSAGVSFEEQMFVLKLLTKSLDRLRRVDYLLSCICSFWDSFDVALTRLLQLQQLPKTLLGVRQANFQRRARERLRLYMEAWDKLRAQCRVYVHLAKRREEKLAEFGLQIQSTADQVDAIRALS</sequence>
<dbReference type="Proteomes" id="UP000007494">
    <property type="component" value="Chromosome VIIb"/>
</dbReference>
<dbReference type="CDD" id="cd05117">
    <property type="entry name" value="STKc_CAMK"/>
    <property type="match status" value="1"/>
</dbReference>
<dbReference type="PANTHER" id="PTHR24347">
    <property type="entry name" value="SERINE/THREONINE-PROTEIN KINASE"/>
    <property type="match status" value="1"/>
</dbReference>
<feature type="compositionally biased region" description="Basic and acidic residues" evidence="4">
    <location>
        <begin position="906"/>
        <end position="915"/>
    </location>
</feature>
<reference evidence="6" key="2">
    <citation type="submission" date="2011-03" db="EMBL/GenBank/DDBJ databases">
        <title>Comparative genomics and transcriptomics of Neospora caninum and Toxoplasma gondii.</title>
        <authorList>
            <person name="Reid A.J."/>
            <person name="Sohal A."/>
            <person name="Harris D."/>
            <person name="Quail M."/>
            <person name="Sanders M."/>
            <person name="Berriman M."/>
            <person name="Wastling J.M."/>
            <person name="Pain A."/>
        </authorList>
    </citation>
    <scope>NUCLEOTIDE SEQUENCE</scope>
    <source>
        <strain evidence="6">Liverpool</strain>
    </source>
</reference>
<proteinExistence type="predicted"/>